<sequence length="122" mass="13108">MPFPINIQVENPINDPLQIENCTAEVADNGDILISGEVIHTGQDGVRRYNPSLLFTVVDKHNVPIGSSRTMAGGEFLVPGQRAYFTGKVPGMGQSARFGKVVISAIPNSGFRENKKRGRAAG</sequence>
<dbReference type="RefSeq" id="WP_211428104.1">
    <property type="nucleotide sequence ID" value="NZ_CP072648.1"/>
</dbReference>
<accession>A0ABX8B5G5</accession>
<evidence type="ECO:0000313" key="1">
    <source>
        <dbReference type="EMBL" id="QUW02214.1"/>
    </source>
</evidence>
<organism evidence="1 2">
    <name type="scientific">Chloracidobacterium validum</name>
    <dbReference type="NCBI Taxonomy" id="2821543"/>
    <lineage>
        <taxon>Bacteria</taxon>
        <taxon>Pseudomonadati</taxon>
        <taxon>Acidobacteriota</taxon>
        <taxon>Terriglobia</taxon>
        <taxon>Terriglobales</taxon>
        <taxon>Acidobacteriaceae</taxon>
        <taxon>Chloracidobacterium</taxon>
    </lineage>
</organism>
<gene>
    <name evidence="1" type="ORF">J8C06_07545</name>
</gene>
<dbReference type="Proteomes" id="UP000676506">
    <property type="component" value="Chromosome 1"/>
</dbReference>
<dbReference type="EMBL" id="CP072648">
    <property type="protein sequence ID" value="QUW02214.1"/>
    <property type="molecule type" value="Genomic_DNA"/>
</dbReference>
<keyword evidence="2" id="KW-1185">Reference proteome</keyword>
<name>A0ABX8B5G5_9BACT</name>
<evidence type="ECO:0000313" key="2">
    <source>
        <dbReference type="Proteomes" id="UP000676506"/>
    </source>
</evidence>
<proteinExistence type="predicted"/>
<protein>
    <recommendedName>
        <fullName evidence="3">Single-stranded DNA-binding protein</fullName>
    </recommendedName>
</protein>
<evidence type="ECO:0008006" key="3">
    <source>
        <dbReference type="Google" id="ProtNLM"/>
    </source>
</evidence>
<reference evidence="1 2" key="1">
    <citation type="submission" date="2021-03" db="EMBL/GenBank/DDBJ databases">
        <title>Genomic and phenotypic characterization of Chloracidobacterium isolates provides evidence for multiple species.</title>
        <authorList>
            <person name="Saini M.K."/>
            <person name="Costas A.M.G."/>
            <person name="Tank M."/>
            <person name="Bryant D.A."/>
        </authorList>
    </citation>
    <scope>NUCLEOTIDE SEQUENCE [LARGE SCALE GENOMIC DNA]</scope>
    <source>
        <strain evidence="1 2">BV2-C</strain>
    </source>
</reference>